<evidence type="ECO:0000259" key="3">
    <source>
        <dbReference type="Pfam" id="PF00389"/>
    </source>
</evidence>
<dbReference type="EMBL" id="JBFOLJ010000008">
    <property type="protein sequence ID" value="KAL2516174.1"/>
    <property type="molecule type" value="Genomic_DNA"/>
</dbReference>
<protein>
    <submittedName>
        <fullName evidence="4">Glyoxylate/hydroxypyruvate reductase A HPR2</fullName>
    </submittedName>
</protein>
<dbReference type="AlphaFoldDB" id="A0ABD1TTW6"/>
<dbReference type="PANTHER" id="PTHR10996">
    <property type="entry name" value="2-HYDROXYACID DEHYDROGENASE-RELATED"/>
    <property type="match status" value="1"/>
</dbReference>
<evidence type="ECO:0000313" key="4">
    <source>
        <dbReference type="EMBL" id="KAL2516174.1"/>
    </source>
</evidence>
<dbReference type="GO" id="GO:0016491">
    <property type="term" value="F:oxidoreductase activity"/>
    <property type="evidence" value="ECO:0007669"/>
    <property type="project" value="UniProtKB-KW"/>
</dbReference>
<dbReference type="InterPro" id="IPR050223">
    <property type="entry name" value="D-isomer_2-hydroxyacid_DH"/>
</dbReference>
<reference evidence="5" key="1">
    <citation type="submission" date="2024-07" db="EMBL/GenBank/DDBJ databases">
        <title>Two chromosome-level genome assemblies of Korean endemic species Abeliophyllum distichum and Forsythia ovata (Oleaceae).</title>
        <authorList>
            <person name="Jang H."/>
        </authorList>
    </citation>
    <scope>NUCLEOTIDE SEQUENCE [LARGE SCALE GENOMIC DNA]</scope>
</reference>
<gene>
    <name evidence="4" type="ORF">Fot_30145</name>
</gene>
<dbReference type="Pfam" id="PF00389">
    <property type="entry name" value="2-Hacid_dh"/>
    <property type="match status" value="1"/>
</dbReference>
<keyword evidence="5" id="KW-1185">Reference proteome</keyword>
<evidence type="ECO:0000256" key="1">
    <source>
        <dbReference type="ARBA" id="ARBA00023002"/>
    </source>
</evidence>
<accession>A0ABD1TTW6</accession>
<name>A0ABD1TTW6_9LAMI</name>
<dbReference type="Proteomes" id="UP001604277">
    <property type="component" value="Unassembled WGS sequence"/>
</dbReference>
<keyword evidence="2" id="KW-0520">NAD</keyword>
<organism evidence="4 5">
    <name type="scientific">Forsythia ovata</name>
    <dbReference type="NCBI Taxonomy" id="205694"/>
    <lineage>
        <taxon>Eukaryota</taxon>
        <taxon>Viridiplantae</taxon>
        <taxon>Streptophyta</taxon>
        <taxon>Embryophyta</taxon>
        <taxon>Tracheophyta</taxon>
        <taxon>Spermatophyta</taxon>
        <taxon>Magnoliopsida</taxon>
        <taxon>eudicotyledons</taxon>
        <taxon>Gunneridae</taxon>
        <taxon>Pentapetalae</taxon>
        <taxon>asterids</taxon>
        <taxon>lamiids</taxon>
        <taxon>Lamiales</taxon>
        <taxon>Oleaceae</taxon>
        <taxon>Forsythieae</taxon>
        <taxon>Forsythia</taxon>
    </lineage>
</organism>
<dbReference type="InterPro" id="IPR006139">
    <property type="entry name" value="D-isomer_2_OHA_DH_cat_dom"/>
</dbReference>
<dbReference type="PANTHER" id="PTHR10996:SF178">
    <property type="entry name" value="2-HYDROXYACID DEHYDROGENASE YGL185C-RELATED"/>
    <property type="match status" value="1"/>
</dbReference>
<keyword evidence="1" id="KW-0560">Oxidoreductase</keyword>
<evidence type="ECO:0000313" key="5">
    <source>
        <dbReference type="Proteomes" id="UP001604277"/>
    </source>
</evidence>
<proteinExistence type="predicted"/>
<evidence type="ECO:0000256" key="2">
    <source>
        <dbReference type="ARBA" id="ARBA00023027"/>
    </source>
</evidence>
<comment type="caution">
    <text evidence="4">The sequence shown here is derived from an EMBL/GenBank/DDBJ whole genome shotgun (WGS) entry which is preliminary data.</text>
</comment>
<dbReference type="Gene3D" id="3.40.50.720">
    <property type="entry name" value="NAD(P)-binding Rossmann-like Domain"/>
    <property type="match status" value="1"/>
</dbReference>
<feature type="domain" description="D-isomer specific 2-hydroxyacid dehydrogenase catalytic" evidence="3">
    <location>
        <begin position="24"/>
        <end position="100"/>
    </location>
</feature>
<dbReference type="SUPFAM" id="SSF52283">
    <property type="entry name" value="Formate/glycerate dehydrogenase catalytic domain-like"/>
    <property type="match status" value="1"/>
</dbReference>
<sequence>MEGVGVLMTCPMLAYLEQELDERFKLFRLWELHSKTQFLEQNSDSILAVVGNASSNADTDLIDALPHLQIVASYSVGVDKIDLNKCKKRGIRVTNTPDVLN</sequence>